<protein>
    <recommendedName>
        <fullName evidence="2">KID repeat-containing protein</fullName>
    </recommendedName>
</protein>
<accession>A0A8S5PVK1</accession>
<dbReference type="SUPFAM" id="SSF69279">
    <property type="entry name" value="Phage tail proteins"/>
    <property type="match status" value="1"/>
</dbReference>
<reference evidence="1" key="1">
    <citation type="journal article" date="2021" name="Proc. Natl. Acad. Sci. U.S.A.">
        <title>A Catalog of Tens of Thousands of Viruses from Human Metagenomes Reveals Hidden Associations with Chronic Diseases.</title>
        <authorList>
            <person name="Tisza M.J."/>
            <person name="Buck C.B."/>
        </authorList>
    </citation>
    <scope>NUCLEOTIDE SEQUENCE</scope>
    <source>
        <strain evidence="1">Ctg0K17</strain>
    </source>
</reference>
<proteinExistence type="predicted"/>
<evidence type="ECO:0000313" key="1">
    <source>
        <dbReference type="EMBL" id="DAE10922.1"/>
    </source>
</evidence>
<organism evidence="1">
    <name type="scientific">Siphoviridae sp. ctg0K17</name>
    <dbReference type="NCBI Taxonomy" id="2825600"/>
    <lineage>
        <taxon>Viruses</taxon>
        <taxon>Duplodnaviria</taxon>
        <taxon>Heunggongvirae</taxon>
        <taxon>Uroviricota</taxon>
        <taxon>Caudoviricetes</taxon>
    </lineage>
</organism>
<evidence type="ECO:0008006" key="2">
    <source>
        <dbReference type="Google" id="ProtNLM"/>
    </source>
</evidence>
<sequence>MITVSEKFRKLAQDNGREVWCRITVGSEEFLDDRITDMTFDDVIHPDWFTVGTTCSNRLHFTARYSGELSSGAEVRAYISFDGKEWCPLGVFYISRRYVRGKYVSVTAYDKMYSLDVNYGWKGELPVTSDVLLRDICSSVGVECAEAGQPIKLEKLPENSTAQDLIGYIAGINRACAKIDRTGRLTLKYHSPIDFELQDKNCWEIQRNMGSSVVTCVKAHTGDEDFTAGGGADISTIEIYNPFMTQKLTEDMYVMYKPFSFYGAELHMQGMPFLESGDSLYFLDGSLLYRIVISEIEYTYEGGLSAVLYSKNKVYEEESSDLEKLLEELLHKKNAVYYKRENSGQINVKPLAQIIADFEFESEENMFAQLDVNFTVKNSTADQLIIGVNVNGKDIPRSIVQTLSGTDFELLHVYHLAEKLPAGKNRVYVTAQTKSGEAYIPAGDMLATLVGHGIYGNVGSSRDKITLYERLPHLSMVEPKLTLKNAAAHMDKEVT</sequence>
<name>A0A8S5PVK1_9CAUD</name>
<dbReference type="EMBL" id="BK015522">
    <property type="protein sequence ID" value="DAE10922.1"/>
    <property type="molecule type" value="Genomic_DNA"/>
</dbReference>